<keyword evidence="3 6" id="KW-0274">FAD</keyword>
<evidence type="ECO:0000256" key="5">
    <source>
        <dbReference type="ARBA" id="ARBA00050832"/>
    </source>
</evidence>
<evidence type="ECO:0000256" key="6">
    <source>
        <dbReference type="RuleBase" id="RU366062"/>
    </source>
</evidence>
<dbReference type="SUPFAM" id="SSF56425">
    <property type="entry name" value="Succinate dehydrogenase/fumarate reductase flavoprotein, catalytic domain"/>
    <property type="match status" value="1"/>
</dbReference>
<name>A0A9W8M687_9FUNG</name>
<organism evidence="8 9">
    <name type="scientific">Coemansia aciculifera</name>
    <dbReference type="NCBI Taxonomy" id="417176"/>
    <lineage>
        <taxon>Eukaryota</taxon>
        <taxon>Fungi</taxon>
        <taxon>Fungi incertae sedis</taxon>
        <taxon>Zoopagomycota</taxon>
        <taxon>Kickxellomycotina</taxon>
        <taxon>Kickxellomycetes</taxon>
        <taxon>Kickxellales</taxon>
        <taxon>Kickxellaceae</taxon>
        <taxon>Coemansia</taxon>
    </lineage>
</organism>
<evidence type="ECO:0000259" key="7">
    <source>
        <dbReference type="Pfam" id="PF00890"/>
    </source>
</evidence>
<dbReference type="Gene3D" id="3.50.50.60">
    <property type="entry name" value="FAD/NAD(P)-binding domain"/>
    <property type="match status" value="1"/>
</dbReference>
<comment type="catalytic activity">
    <reaction evidence="5 6">
        <text>succinate + NAD(+) = fumarate + NADH + H(+)</text>
        <dbReference type="Rhea" id="RHEA:18281"/>
        <dbReference type="ChEBI" id="CHEBI:15378"/>
        <dbReference type="ChEBI" id="CHEBI:29806"/>
        <dbReference type="ChEBI" id="CHEBI:30031"/>
        <dbReference type="ChEBI" id="CHEBI:57540"/>
        <dbReference type="ChEBI" id="CHEBI:57945"/>
        <dbReference type="EC" id="1.3.1.6"/>
    </reaction>
</comment>
<dbReference type="AlphaFoldDB" id="A0A9W8M687"/>
<dbReference type="Pfam" id="PF00890">
    <property type="entry name" value="FAD_binding_2"/>
    <property type="match status" value="1"/>
</dbReference>
<evidence type="ECO:0000256" key="2">
    <source>
        <dbReference type="ARBA" id="ARBA00022630"/>
    </source>
</evidence>
<keyword evidence="9" id="KW-1185">Reference proteome</keyword>
<dbReference type="EMBL" id="JANBUY010000058">
    <property type="protein sequence ID" value="KAJ2865482.1"/>
    <property type="molecule type" value="Genomic_DNA"/>
</dbReference>
<comment type="similarity">
    <text evidence="1 6">Belongs to the FAD-dependent oxidoreductase 2 family. FRD/SDH subfamily.</text>
</comment>
<dbReference type="InterPro" id="IPR036188">
    <property type="entry name" value="FAD/NAD-bd_sf"/>
</dbReference>
<dbReference type="InterPro" id="IPR050315">
    <property type="entry name" value="FAD-oxidoreductase_2"/>
</dbReference>
<dbReference type="PANTHER" id="PTHR43400:SF7">
    <property type="entry name" value="FAD-DEPENDENT OXIDOREDUCTASE 2 FAD BINDING DOMAIN-CONTAINING PROTEIN"/>
    <property type="match status" value="1"/>
</dbReference>
<reference evidence="8" key="1">
    <citation type="submission" date="2022-07" db="EMBL/GenBank/DDBJ databases">
        <title>Phylogenomic reconstructions and comparative analyses of Kickxellomycotina fungi.</title>
        <authorList>
            <person name="Reynolds N.K."/>
            <person name="Stajich J.E."/>
            <person name="Barry K."/>
            <person name="Grigoriev I.V."/>
            <person name="Crous P."/>
            <person name="Smith M.E."/>
        </authorList>
    </citation>
    <scope>NUCLEOTIDE SEQUENCE</scope>
    <source>
        <strain evidence="8">RSA 476</strain>
    </source>
</reference>
<evidence type="ECO:0000256" key="4">
    <source>
        <dbReference type="ARBA" id="ARBA00023002"/>
    </source>
</evidence>
<comment type="cofactor">
    <cofactor evidence="6">
        <name>FAD</name>
        <dbReference type="ChEBI" id="CHEBI:57692"/>
    </cofactor>
    <text evidence="6">Binds 1 FAD per monomer.</text>
</comment>
<comment type="caution">
    <text evidence="8">The sequence shown here is derived from an EMBL/GenBank/DDBJ whole genome shotgun (WGS) entry which is preliminary data.</text>
</comment>
<dbReference type="InterPro" id="IPR010960">
    <property type="entry name" value="Flavocytochrome_c"/>
</dbReference>
<dbReference type="SUPFAM" id="SSF51905">
    <property type="entry name" value="FAD/NAD(P)-binding domain"/>
    <property type="match status" value="1"/>
</dbReference>
<dbReference type="FunFam" id="3.90.700.10:FF:000007">
    <property type="entry name" value="NADH-dependent fumarate reductase"/>
    <property type="match status" value="1"/>
</dbReference>
<dbReference type="Gene3D" id="3.90.700.10">
    <property type="entry name" value="Succinate dehydrogenase/fumarate reductase flavoprotein, catalytic domain"/>
    <property type="match status" value="1"/>
</dbReference>
<dbReference type="PANTHER" id="PTHR43400">
    <property type="entry name" value="FUMARATE REDUCTASE"/>
    <property type="match status" value="1"/>
</dbReference>
<dbReference type="NCBIfam" id="TIGR01813">
    <property type="entry name" value="flavo_cyto_c"/>
    <property type="match status" value="1"/>
</dbReference>
<proteinExistence type="inferred from homology"/>
<protein>
    <recommendedName>
        <fullName evidence="6">Fumarate reductase</fullName>
        <ecNumber evidence="6">1.3.1.6</ecNumber>
    </recommendedName>
</protein>
<dbReference type="EC" id="1.3.1.6" evidence="6"/>
<dbReference type="GO" id="GO:0016156">
    <property type="term" value="F:fumarate reductase (NADH) activity"/>
    <property type="evidence" value="ECO:0007669"/>
    <property type="project" value="UniProtKB-EC"/>
</dbReference>
<dbReference type="InterPro" id="IPR027477">
    <property type="entry name" value="Succ_DH/fumarate_Rdtase_cat_sf"/>
</dbReference>
<accession>A0A9W8M687</accession>
<dbReference type="GO" id="GO:0010181">
    <property type="term" value="F:FMN binding"/>
    <property type="evidence" value="ECO:0007669"/>
    <property type="project" value="InterPro"/>
</dbReference>
<evidence type="ECO:0000256" key="3">
    <source>
        <dbReference type="ARBA" id="ARBA00022827"/>
    </source>
</evidence>
<dbReference type="InterPro" id="IPR003953">
    <property type="entry name" value="FAD-dep_OxRdtase_2_FAD-bd"/>
</dbReference>
<sequence>MAARASIVVVGGGLAGMSAAIEALRQTSHIAGVTVALLEKEARTGGNSGKASSGINGVLTRTQKSKGIHDSVEAFVQDTLKSGHGRSNETLVAKLARDSTQAVSWLQEDFKLDLDVLARLGGHSFPRTHRRPDLDGKPQPVGWGIVSTLGRHLGEVAALENARFKLVTGARVIKLLPATQGGVAGVVYETIDPDTKVIQQHSMHSDVVVLATGGFGGEGSKPHYLKQYAPQLVGLPATNGAFATGDGLGLAAALGAELVDMDQVQVHPTGFVKSTDPGNPTKFLAAEALRGEGGILLNGLGRRFVNELDTRDQVTDAMNKFCSAPDTRARHSASTEEIPKEPLTAAFLVLSQAAADSFGHGALGFYEKMGLMSRAGGLEELAATLRVDQAVLRKTLQDHDSARDKGTHDEFGKSVFPQSALNPLTPSDDKLQIQIQYYWGIVTPSIHYTMGGVRFDDMARVLRAADGAPIPGLLAAGEVTGGLHGANRLGGNSLLECVVYGREAGRQAATLVTSAFFA</sequence>
<gene>
    <name evidence="8" type="ORF">GGH94_002173</name>
</gene>
<evidence type="ECO:0000256" key="1">
    <source>
        <dbReference type="ARBA" id="ARBA00008040"/>
    </source>
</evidence>
<evidence type="ECO:0000313" key="8">
    <source>
        <dbReference type="EMBL" id="KAJ2865482.1"/>
    </source>
</evidence>
<keyword evidence="2 6" id="KW-0285">Flavoprotein</keyword>
<evidence type="ECO:0000313" key="9">
    <source>
        <dbReference type="Proteomes" id="UP001140074"/>
    </source>
</evidence>
<dbReference type="Proteomes" id="UP001140074">
    <property type="component" value="Unassembled WGS sequence"/>
</dbReference>
<keyword evidence="4 6" id="KW-0560">Oxidoreductase</keyword>
<comment type="function">
    <text evidence="6">Irreversibly catalyzes the reduction of fumarate to succinate.</text>
</comment>
<feature type="domain" description="FAD-dependent oxidoreductase 2 FAD-binding" evidence="7">
    <location>
        <begin position="7"/>
        <end position="494"/>
    </location>
</feature>